<evidence type="ECO:0000313" key="1">
    <source>
        <dbReference type="EMBL" id="SDI54128.1"/>
    </source>
</evidence>
<gene>
    <name evidence="1" type="ORF">SAMN05444695_108143</name>
</gene>
<proteinExistence type="predicted"/>
<dbReference type="AlphaFoldDB" id="A0A1G8LEI5"/>
<organism evidence="1 2">
    <name type="scientific">Rhodococcus triatomae</name>
    <dbReference type="NCBI Taxonomy" id="300028"/>
    <lineage>
        <taxon>Bacteria</taxon>
        <taxon>Bacillati</taxon>
        <taxon>Actinomycetota</taxon>
        <taxon>Actinomycetes</taxon>
        <taxon>Mycobacteriales</taxon>
        <taxon>Nocardiaceae</taxon>
        <taxon>Rhodococcus</taxon>
    </lineage>
</organism>
<protein>
    <submittedName>
        <fullName evidence="1">Uncharacterized protein</fullName>
    </submittedName>
</protein>
<sequence>MTNPDVTDARVPIPRAVSVAVERFLSAHGGSAEVVVEPVGVSGVRLALVGTDGVLGDVIVADTTVAQAVIEAFPDLGSASWDRALTSVVSPTPGHDRAMAGWLSRCTRGRHHAWGCRVAHRIRVAATDAWWWRGNSKDVATTDR</sequence>
<keyword evidence="2" id="KW-1185">Reference proteome</keyword>
<dbReference type="Proteomes" id="UP000183263">
    <property type="component" value="Unassembled WGS sequence"/>
</dbReference>
<name>A0A1G8LEI5_9NOCA</name>
<dbReference type="EMBL" id="FNDN01000008">
    <property type="protein sequence ID" value="SDI54128.1"/>
    <property type="molecule type" value="Genomic_DNA"/>
</dbReference>
<evidence type="ECO:0000313" key="2">
    <source>
        <dbReference type="Proteomes" id="UP000183263"/>
    </source>
</evidence>
<dbReference type="RefSeq" id="WP_072738580.1">
    <property type="nucleotide sequence ID" value="NZ_CP048813.1"/>
</dbReference>
<reference evidence="1 2" key="1">
    <citation type="submission" date="2016-10" db="EMBL/GenBank/DDBJ databases">
        <authorList>
            <person name="de Groot N.N."/>
        </authorList>
    </citation>
    <scope>NUCLEOTIDE SEQUENCE [LARGE SCALE GENOMIC DNA]</scope>
    <source>
        <strain evidence="1 2">DSM 44892</strain>
    </source>
</reference>
<accession>A0A1G8LEI5</accession>